<evidence type="ECO:0000313" key="7">
    <source>
        <dbReference type="EMBL" id="AMO25008.1"/>
    </source>
</evidence>
<evidence type="ECO:0000256" key="3">
    <source>
        <dbReference type="ARBA" id="ARBA00023237"/>
    </source>
</evidence>
<keyword evidence="8" id="KW-1185">Reference proteome</keyword>
<dbReference type="AlphaFoldDB" id="A0A127JYD9"/>
<evidence type="ECO:0000313" key="8">
    <source>
        <dbReference type="Proteomes" id="UP000070433"/>
    </source>
</evidence>
<protein>
    <recommendedName>
        <fullName evidence="6">OmpA-like domain-containing protein</fullName>
    </recommendedName>
</protein>
<dbReference type="CDD" id="cd07185">
    <property type="entry name" value="OmpA_C-like"/>
    <property type="match status" value="1"/>
</dbReference>
<evidence type="ECO:0000256" key="4">
    <source>
        <dbReference type="PROSITE-ProRule" id="PRU00473"/>
    </source>
</evidence>
<dbReference type="InterPro" id="IPR050330">
    <property type="entry name" value="Bact_OuterMem_StrucFunc"/>
</dbReference>
<dbReference type="Gene3D" id="3.30.1330.60">
    <property type="entry name" value="OmpA-like domain"/>
    <property type="match status" value="1"/>
</dbReference>
<dbReference type="Pfam" id="PF00691">
    <property type="entry name" value="OmpA"/>
    <property type="match status" value="1"/>
</dbReference>
<reference evidence="7 8" key="1">
    <citation type="journal article" date="2014" name="Int. J. Syst. Evol. Microbiol.">
        <title>Ramlibacter solisilvae sp. nov., isolated from forest soil, and emended description of the genus Ramlibacter.</title>
        <authorList>
            <person name="Lee H.J."/>
            <person name="Lee S.H."/>
            <person name="Lee S.S."/>
            <person name="Lee J.S."/>
            <person name="Kim Y."/>
            <person name="Kim S.C."/>
            <person name="Jeon C.O."/>
        </authorList>
    </citation>
    <scope>NUCLEOTIDE SEQUENCE [LARGE SCALE GENOMIC DNA]</scope>
    <source>
        <strain evidence="7 8">5-10</strain>
    </source>
</reference>
<dbReference type="OrthoDB" id="8526920at2"/>
<dbReference type="SUPFAM" id="SSF103088">
    <property type="entry name" value="OmpA-like"/>
    <property type="match status" value="1"/>
</dbReference>
<dbReference type="Pfam" id="PF06078">
    <property type="entry name" value="DUF937"/>
    <property type="match status" value="1"/>
</dbReference>
<proteinExistence type="predicted"/>
<dbReference type="InterPro" id="IPR009282">
    <property type="entry name" value="DUF937"/>
</dbReference>
<keyword evidence="3" id="KW-0998">Cell outer membrane</keyword>
<organism evidence="7 8">
    <name type="scientific">Ramlibacter tataouinensis</name>
    <dbReference type="NCBI Taxonomy" id="94132"/>
    <lineage>
        <taxon>Bacteria</taxon>
        <taxon>Pseudomonadati</taxon>
        <taxon>Pseudomonadota</taxon>
        <taxon>Betaproteobacteria</taxon>
        <taxon>Burkholderiales</taxon>
        <taxon>Comamonadaceae</taxon>
        <taxon>Ramlibacter</taxon>
    </lineage>
</organism>
<dbReference type="Proteomes" id="UP000070433">
    <property type="component" value="Chromosome"/>
</dbReference>
<dbReference type="PATRIC" id="fig|94132.3.peg.4482"/>
<feature type="region of interest" description="Disordered" evidence="5">
    <location>
        <begin position="252"/>
        <end position="289"/>
    </location>
</feature>
<name>A0A127JYD9_9BURK</name>
<gene>
    <name evidence="7" type="ORF">UC35_21985</name>
</gene>
<dbReference type="InterPro" id="IPR006665">
    <property type="entry name" value="OmpA-like"/>
</dbReference>
<dbReference type="PANTHER" id="PTHR30329:SF21">
    <property type="entry name" value="LIPOPROTEIN YIAD-RELATED"/>
    <property type="match status" value="1"/>
</dbReference>
<evidence type="ECO:0000259" key="6">
    <source>
        <dbReference type="PROSITE" id="PS51123"/>
    </source>
</evidence>
<dbReference type="RefSeq" id="WP_061503433.1">
    <property type="nucleotide sequence ID" value="NZ_CP010951.1"/>
</dbReference>
<comment type="subcellular location">
    <subcellularLocation>
        <location evidence="1">Cell outer membrane</location>
    </subcellularLocation>
</comment>
<dbReference type="PRINTS" id="PR01021">
    <property type="entry name" value="OMPADOMAIN"/>
</dbReference>
<accession>A0A127JYD9</accession>
<evidence type="ECO:0000256" key="1">
    <source>
        <dbReference type="ARBA" id="ARBA00004442"/>
    </source>
</evidence>
<keyword evidence="2 4" id="KW-0472">Membrane</keyword>
<evidence type="ECO:0000256" key="5">
    <source>
        <dbReference type="SAM" id="MobiDB-lite"/>
    </source>
</evidence>
<dbReference type="EMBL" id="CP010951">
    <property type="protein sequence ID" value="AMO25008.1"/>
    <property type="molecule type" value="Genomic_DNA"/>
</dbReference>
<dbReference type="GO" id="GO:0009279">
    <property type="term" value="C:cell outer membrane"/>
    <property type="evidence" value="ECO:0007669"/>
    <property type="project" value="UniProtKB-SubCell"/>
</dbReference>
<sequence>MAVNLVELISSAITPDTVQGLSKVLGERDSAVQAGIGALVPALLGGMASKASTPSGAANLLSLINGPEVDAGLPGIIGNMLSSGDSSALLQQGSSLLGGLFGSDKTSNIASALAGMTGMKMGSATNLLAMLVPLILGVLKRFFGEKRMGAGDVAGLFAGQKNFLDGKLDPRLTSAMGLGSPSSLLSGLGDTAAGVARGAAATTARASAATAATASAAVASTSGSRRWMPWALAAVVAAVLLSMLPRFGGDKASAPAVATAPSTSTGSAGLATPAPAVDPPTAAAPSTTAMGAAPASLPAKIYFETGKSELGPDSTTLIQSVASALKANPSAKVDLTGFTDKTGDTAANEALAKKRAGAVKSALESAGVAPDRVGMKEPMFVEIGAAGSDAEARRVDIAAAK</sequence>
<dbReference type="PANTHER" id="PTHR30329">
    <property type="entry name" value="STATOR ELEMENT OF FLAGELLAR MOTOR COMPLEX"/>
    <property type="match status" value="1"/>
</dbReference>
<evidence type="ECO:0000256" key="2">
    <source>
        <dbReference type="ARBA" id="ARBA00023136"/>
    </source>
</evidence>
<dbReference type="PROSITE" id="PS51123">
    <property type="entry name" value="OMPA_2"/>
    <property type="match status" value="1"/>
</dbReference>
<feature type="domain" description="OmpA-like" evidence="6">
    <location>
        <begin position="290"/>
        <end position="401"/>
    </location>
</feature>
<dbReference type="InterPro" id="IPR036737">
    <property type="entry name" value="OmpA-like_sf"/>
</dbReference>
<dbReference type="InterPro" id="IPR006664">
    <property type="entry name" value="OMP_bac"/>
</dbReference>